<evidence type="ECO:0000313" key="2">
    <source>
        <dbReference type="Proteomes" id="UP000821865"/>
    </source>
</evidence>
<gene>
    <name evidence="1" type="ORF">HPB49_009602</name>
</gene>
<name>A0ACB8DYR5_DERSI</name>
<sequence length="964" mass="104996">MQFGDTPDQLATIQECETPWVAEYKYLRSPGATARPQTTRRVSQLKLAAAAAGRVVAIGPRLSRRPRRETQCCQCASPGRAGTCARSPRRNRSRRIHAGSLVFAQRDSSRERPFYSVRRHRPSLTSLRIPAIPSYKLVEHGAHCHTDQQPVSHFLPAGRAGPGCLTRGRPVRLTLDLTLSRWAAPSPRDTRDSWRLLACVGSLYFILHYASTEVRCCFRSLGGAIGSTQSARSRRRSEVPLASRGPPAVTALSLRGRFFCWSPYAQQSLAVSEPEDQPSPSAAASSAGSEPSTELESASQALATIGAAPSETMLLLESPQSAALTSTSSLLHADYLSSSFTAEESLSLSEELKLPGLDLVGAQIPSEVFGSTVREVSSYQEMFQSGFPVVSSPPLTEQPTPLTPLSISPANPSALPSFEETYSPRRDITHSGVFSFKFEELRSDTELPAEAGSPEAYQVSVGGFSPKPHASTSYRPPFTPPPPPPQPMAGTSQEFYKTEPPSYQSSSCYVQYQAEQEHAKAGFSGYLHPSPPVFQKGLVFPGPSESSSFSLVSAGSSSSLASFPGDLTPPLPSPGGTWPQARKPALLKAAAAATSEPGGRLAPPSAPGTPPASGSSTASSPPPATPSYQLCAVCGDNAACQHYGVRTCEGCKGFFKRTVQKGAKYVCLANRDCPVDKRRRNRCQFCRFQKCLAVGMVKEVVRTDSLKGRRGRLPSKPKSPQESPPSPPVSLITALVRAHVDTSPDLANRDYSLCQEMPVDESRRTAAEVQQFYNLLTSSVDVIKTFSEKIPGFNELEKSDQELLFQSASLELFALRLAYRIRQEDDEFTFCNGVVLHRTQCERIFGEWLAAIFEFSRSLHAMQIDISAFACLAALTLVTERHGLKDGAKVERLQMKIIGSLRDHVTYNSEAQKKPHYFSRLLAKLPDLRSLSVQGLQRIFYLKLEDLVPAPTVIENMFVSSLPF</sequence>
<dbReference type="EMBL" id="CM023470">
    <property type="protein sequence ID" value="KAH7979491.1"/>
    <property type="molecule type" value="Genomic_DNA"/>
</dbReference>
<dbReference type="Proteomes" id="UP000821865">
    <property type="component" value="Chromosome 1"/>
</dbReference>
<keyword evidence="2" id="KW-1185">Reference proteome</keyword>
<comment type="caution">
    <text evidence="1">The sequence shown here is derived from an EMBL/GenBank/DDBJ whole genome shotgun (WGS) entry which is preliminary data.</text>
</comment>
<organism evidence="1 2">
    <name type="scientific">Dermacentor silvarum</name>
    <name type="common">Tick</name>
    <dbReference type="NCBI Taxonomy" id="543639"/>
    <lineage>
        <taxon>Eukaryota</taxon>
        <taxon>Metazoa</taxon>
        <taxon>Ecdysozoa</taxon>
        <taxon>Arthropoda</taxon>
        <taxon>Chelicerata</taxon>
        <taxon>Arachnida</taxon>
        <taxon>Acari</taxon>
        <taxon>Parasitiformes</taxon>
        <taxon>Ixodida</taxon>
        <taxon>Ixodoidea</taxon>
        <taxon>Ixodidae</taxon>
        <taxon>Rhipicephalinae</taxon>
        <taxon>Dermacentor</taxon>
    </lineage>
</organism>
<protein>
    <submittedName>
        <fullName evidence="1">Uncharacterized protein</fullName>
    </submittedName>
</protein>
<proteinExistence type="predicted"/>
<accession>A0ACB8DYR5</accession>
<evidence type="ECO:0000313" key="1">
    <source>
        <dbReference type="EMBL" id="KAH7979491.1"/>
    </source>
</evidence>
<reference evidence="1" key="1">
    <citation type="submission" date="2020-05" db="EMBL/GenBank/DDBJ databases">
        <title>Large-scale comparative analyses of tick genomes elucidate their genetic diversity and vector capacities.</title>
        <authorList>
            <person name="Jia N."/>
            <person name="Wang J."/>
            <person name="Shi W."/>
            <person name="Du L."/>
            <person name="Sun Y."/>
            <person name="Zhan W."/>
            <person name="Jiang J."/>
            <person name="Wang Q."/>
            <person name="Zhang B."/>
            <person name="Ji P."/>
            <person name="Sakyi L.B."/>
            <person name="Cui X."/>
            <person name="Yuan T."/>
            <person name="Jiang B."/>
            <person name="Yang W."/>
            <person name="Lam T.T.-Y."/>
            <person name="Chang Q."/>
            <person name="Ding S."/>
            <person name="Wang X."/>
            <person name="Zhu J."/>
            <person name="Ruan X."/>
            <person name="Zhao L."/>
            <person name="Wei J."/>
            <person name="Que T."/>
            <person name="Du C."/>
            <person name="Cheng J."/>
            <person name="Dai P."/>
            <person name="Han X."/>
            <person name="Huang E."/>
            <person name="Gao Y."/>
            <person name="Liu J."/>
            <person name="Shao H."/>
            <person name="Ye R."/>
            <person name="Li L."/>
            <person name="Wei W."/>
            <person name="Wang X."/>
            <person name="Wang C."/>
            <person name="Yang T."/>
            <person name="Huo Q."/>
            <person name="Li W."/>
            <person name="Guo W."/>
            <person name="Chen H."/>
            <person name="Zhou L."/>
            <person name="Ni X."/>
            <person name="Tian J."/>
            <person name="Zhou Y."/>
            <person name="Sheng Y."/>
            <person name="Liu T."/>
            <person name="Pan Y."/>
            <person name="Xia L."/>
            <person name="Li J."/>
            <person name="Zhao F."/>
            <person name="Cao W."/>
        </authorList>
    </citation>
    <scope>NUCLEOTIDE SEQUENCE</scope>
    <source>
        <strain evidence="1">Dsil-2018</strain>
    </source>
</reference>